<evidence type="ECO:0000313" key="2">
    <source>
        <dbReference type="EMBL" id="HJB41388.1"/>
    </source>
</evidence>
<keyword evidence="1" id="KW-0472">Membrane</keyword>
<feature type="transmembrane region" description="Helical" evidence="1">
    <location>
        <begin position="99"/>
        <end position="118"/>
    </location>
</feature>
<organism evidence="2 3">
    <name type="scientific">Candidatus Gemmiger avicola</name>
    <dbReference type="NCBI Taxonomy" id="2838605"/>
    <lineage>
        <taxon>Bacteria</taxon>
        <taxon>Bacillati</taxon>
        <taxon>Bacillota</taxon>
        <taxon>Clostridia</taxon>
        <taxon>Eubacteriales</taxon>
        <taxon>Gemmiger</taxon>
    </lineage>
</organism>
<gene>
    <name evidence="2" type="ORF">H9945_02715</name>
</gene>
<feature type="transmembrane region" description="Helical" evidence="1">
    <location>
        <begin position="395"/>
        <end position="415"/>
    </location>
</feature>
<dbReference type="PROSITE" id="PS51257">
    <property type="entry name" value="PROKAR_LIPOPROTEIN"/>
    <property type="match status" value="1"/>
</dbReference>
<dbReference type="AlphaFoldDB" id="A0A9D2S273"/>
<sequence length="567" mass="59294">MNKARHLLTRPLFLTLCLLGVTLLACGPFLTGGLWHGSDLGYHLRRIENIAMGLAAGQFPVRIQSDWVNGCGYAVGVFYGDVLLYAPALLRLAGVPVSAAYDAYLFGITLCTTAAGYYAGRRLGGGRCACAAGAVLYTLSAYRLCDVTDRAALGEYTALAFLPLVAAGFWRTLRPDRARLPGWALLVLGLSGVLQSHLLSFEMTVLLLALAALLCARQVFSRAAFGRLAGAAGVFCALNAGFLLPLLDYYLTGKFAINQPGGVEPIQANGAALGQLLGLPYTLASGQQAELVQGMALTPGPALLLGALAAAGGAAYALARRRDRRAAACLALAAAGAGCLALSGNFFPWDALYALGGAVQRLVGSLQFPWRFLGPACLFLALAVGAGLQLANPRLRAGAAAALCLVAAVAAAGQLRAYTATAAPESYTCGTEEPFWQMGCGHYLPAENGPTDLNALPAGPVWADGITLTAYEKSGTTITFTASNDSEVEAWVRLPLLWYRGYTARGADGSAPAVTCGENNLVTVTLAPGQSGIFTVRFTEPWPWRAAEALTALTALALAVWLARRRQ</sequence>
<feature type="transmembrane region" description="Helical" evidence="1">
    <location>
        <begin position="300"/>
        <end position="319"/>
    </location>
</feature>
<comment type="caution">
    <text evidence="2">The sequence shown here is derived from an EMBL/GenBank/DDBJ whole genome shotgun (WGS) entry which is preliminary data.</text>
</comment>
<evidence type="ECO:0000313" key="3">
    <source>
        <dbReference type="Proteomes" id="UP000886803"/>
    </source>
</evidence>
<proteinExistence type="predicted"/>
<keyword evidence="1" id="KW-1133">Transmembrane helix</keyword>
<protein>
    <recommendedName>
        <fullName evidence="4">Membrane protein 6-pyruvoyl-tetrahydropterin synthase-related domain-containing protein</fullName>
    </recommendedName>
</protein>
<feature type="transmembrane region" description="Helical" evidence="1">
    <location>
        <begin position="156"/>
        <end position="173"/>
    </location>
</feature>
<name>A0A9D2S273_9FIRM</name>
<evidence type="ECO:0008006" key="4">
    <source>
        <dbReference type="Google" id="ProtNLM"/>
    </source>
</evidence>
<feature type="transmembrane region" description="Helical" evidence="1">
    <location>
        <begin position="193"/>
        <end position="216"/>
    </location>
</feature>
<feature type="transmembrane region" description="Helical" evidence="1">
    <location>
        <begin position="326"/>
        <end position="348"/>
    </location>
</feature>
<reference evidence="2" key="2">
    <citation type="submission" date="2021-04" db="EMBL/GenBank/DDBJ databases">
        <authorList>
            <person name="Gilroy R."/>
        </authorList>
    </citation>
    <scope>NUCLEOTIDE SEQUENCE</scope>
    <source>
        <strain evidence="2">ChiBcec8-13705</strain>
    </source>
</reference>
<reference evidence="2" key="1">
    <citation type="journal article" date="2021" name="PeerJ">
        <title>Extensive microbial diversity within the chicken gut microbiome revealed by metagenomics and culture.</title>
        <authorList>
            <person name="Gilroy R."/>
            <person name="Ravi A."/>
            <person name="Getino M."/>
            <person name="Pursley I."/>
            <person name="Horton D.L."/>
            <person name="Alikhan N.F."/>
            <person name="Baker D."/>
            <person name="Gharbi K."/>
            <person name="Hall N."/>
            <person name="Watson M."/>
            <person name="Adriaenssens E.M."/>
            <person name="Foster-Nyarko E."/>
            <person name="Jarju S."/>
            <person name="Secka A."/>
            <person name="Antonio M."/>
            <person name="Oren A."/>
            <person name="Chaudhuri R.R."/>
            <person name="La Ragione R."/>
            <person name="Hildebrand F."/>
            <person name="Pallen M.J."/>
        </authorList>
    </citation>
    <scope>NUCLEOTIDE SEQUENCE</scope>
    <source>
        <strain evidence="2">ChiBcec8-13705</strain>
    </source>
</reference>
<keyword evidence="1" id="KW-0812">Transmembrane</keyword>
<feature type="transmembrane region" description="Helical" evidence="1">
    <location>
        <begin position="12"/>
        <end position="35"/>
    </location>
</feature>
<evidence type="ECO:0000256" key="1">
    <source>
        <dbReference type="SAM" id="Phobius"/>
    </source>
</evidence>
<dbReference type="EMBL" id="DWYG01000030">
    <property type="protein sequence ID" value="HJB41388.1"/>
    <property type="molecule type" value="Genomic_DNA"/>
</dbReference>
<feature type="transmembrane region" description="Helical" evidence="1">
    <location>
        <begin position="228"/>
        <end position="247"/>
    </location>
</feature>
<feature type="transmembrane region" description="Helical" evidence="1">
    <location>
        <begin position="542"/>
        <end position="563"/>
    </location>
</feature>
<feature type="transmembrane region" description="Helical" evidence="1">
    <location>
        <begin position="368"/>
        <end position="388"/>
    </location>
</feature>
<accession>A0A9D2S273</accession>
<dbReference type="Proteomes" id="UP000886803">
    <property type="component" value="Unassembled WGS sequence"/>
</dbReference>